<feature type="compositionally biased region" description="Basic and acidic residues" evidence="1">
    <location>
        <begin position="22"/>
        <end position="34"/>
    </location>
</feature>
<feature type="region of interest" description="Disordered" evidence="1">
    <location>
        <begin position="60"/>
        <end position="90"/>
    </location>
</feature>
<proteinExistence type="predicted"/>
<evidence type="ECO:0000313" key="2">
    <source>
        <dbReference type="EMBL" id="QOY88858.1"/>
    </source>
</evidence>
<organism evidence="2 3">
    <name type="scientific">Paludibaculum fermentans</name>
    <dbReference type="NCBI Taxonomy" id="1473598"/>
    <lineage>
        <taxon>Bacteria</taxon>
        <taxon>Pseudomonadati</taxon>
        <taxon>Acidobacteriota</taxon>
        <taxon>Terriglobia</taxon>
        <taxon>Bryobacterales</taxon>
        <taxon>Bryobacteraceae</taxon>
        <taxon>Paludibaculum</taxon>
    </lineage>
</organism>
<feature type="compositionally biased region" description="Basic and acidic residues" evidence="1">
    <location>
        <begin position="79"/>
        <end position="90"/>
    </location>
</feature>
<protein>
    <submittedName>
        <fullName evidence="2">Uncharacterized protein</fullName>
    </submittedName>
</protein>
<dbReference type="AlphaFoldDB" id="A0A7S7NSC2"/>
<evidence type="ECO:0000313" key="3">
    <source>
        <dbReference type="Proteomes" id="UP000593892"/>
    </source>
</evidence>
<dbReference type="KEGG" id="pfer:IRI77_02540"/>
<dbReference type="Proteomes" id="UP000593892">
    <property type="component" value="Chromosome"/>
</dbReference>
<reference evidence="2 3" key="1">
    <citation type="submission" date="2020-10" db="EMBL/GenBank/DDBJ databases">
        <title>Complete genome sequence of Paludibaculum fermentans P105T, a facultatively anaerobic acidobacterium capable of dissimilatory Fe(III) reduction.</title>
        <authorList>
            <person name="Dedysh S.N."/>
            <person name="Beletsky A.V."/>
            <person name="Kulichevskaya I.S."/>
            <person name="Mardanov A.V."/>
            <person name="Ravin N.V."/>
        </authorList>
    </citation>
    <scope>NUCLEOTIDE SEQUENCE [LARGE SCALE GENOMIC DNA]</scope>
    <source>
        <strain evidence="2 3">P105</strain>
    </source>
</reference>
<dbReference type="EMBL" id="CP063849">
    <property type="protein sequence ID" value="QOY88858.1"/>
    <property type="molecule type" value="Genomic_DNA"/>
</dbReference>
<keyword evidence="3" id="KW-1185">Reference proteome</keyword>
<name>A0A7S7NSC2_PALFE</name>
<feature type="region of interest" description="Disordered" evidence="1">
    <location>
        <begin position="15"/>
        <end position="39"/>
    </location>
</feature>
<evidence type="ECO:0000256" key="1">
    <source>
        <dbReference type="SAM" id="MobiDB-lite"/>
    </source>
</evidence>
<dbReference type="RefSeq" id="WP_194450521.1">
    <property type="nucleotide sequence ID" value="NZ_CP063849.1"/>
</dbReference>
<sequence length="148" mass="16625">MTRFFGLVTVRRRKPGTEDEAVVERTESRAEDSARPLGLSLAPGLSVLPEISRMAAEELKRKTEAQPEPVAARPAPAEVPEKVVRAEKPARPETRWERAVRLRELGMREERIAADLGVLPSDLRLRWKLESLRAERPVAAGARLRMNS</sequence>
<accession>A0A7S7NSC2</accession>
<gene>
    <name evidence="2" type="ORF">IRI77_02540</name>
</gene>
<feature type="compositionally biased region" description="Low complexity" evidence="1">
    <location>
        <begin position="66"/>
        <end position="78"/>
    </location>
</feature>